<feature type="non-terminal residue" evidence="1">
    <location>
        <position position="37"/>
    </location>
</feature>
<feature type="non-terminal residue" evidence="1">
    <location>
        <position position="1"/>
    </location>
</feature>
<dbReference type="InterPro" id="IPR027417">
    <property type="entry name" value="P-loop_NTPase"/>
</dbReference>
<proteinExistence type="predicted"/>
<dbReference type="KEGG" id="ovi:T265_12388"/>
<dbReference type="Gene3D" id="3.40.50.300">
    <property type="entry name" value="P-loop containing nucleotide triphosphate hydrolases"/>
    <property type="match status" value="1"/>
</dbReference>
<gene>
    <name evidence="1" type="ORF">T265_12388</name>
</gene>
<dbReference type="CTD" id="20326556"/>
<protein>
    <submittedName>
        <fullName evidence="1">Uncharacterized protein</fullName>
    </submittedName>
</protein>
<name>A0A074YTI8_OPIVI</name>
<accession>A0A074YTI8</accession>
<dbReference type="EMBL" id="KL614713">
    <property type="protein sequence ID" value="KER18048.1"/>
    <property type="molecule type" value="Genomic_DNA"/>
</dbReference>
<dbReference type="STRING" id="6198.A0A074YTI8"/>
<evidence type="ECO:0000313" key="2">
    <source>
        <dbReference type="Proteomes" id="UP000054324"/>
    </source>
</evidence>
<evidence type="ECO:0000313" key="1">
    <source>
        <dbReference type="EMBL" id="KER18048.1"/>
    </source>
</evidence>
<organism evidence="1 2">
    <name type="scientific">Opisthorchis viverrini</name>
    <name type="common">Southeast Asian liver fluke</name>
    <dbReference type="NCBI Taxonomy" id="6198"/>
    <lineage>
        <taxon>Eukaryota</taxon>
        <taxon>Metazoa</taxon>
        <taxon>Spiralia</taxon>
        <taxon>Lophotrochozoa</taxon>
        <taxon>Platyhelminthes</taxon>
        <taxon>Trematoda</taxon>
        <taxon>Digenea</taxon>
        <taxon>Opisthorchiida</taxon>
        <taxon>Opisthorchiata</taxon>
        <taxon>Opisthorchiidae</taxon>
        <taxon>Opisthorchis</taxon>
    </lineage>
</organism>
<sequence>AIDGLSAEDKRLPQVQILLPVLRRGVGIHHGGLLPIL</sequence>
<dbReference type="OrthoDB" id="64767at2759"/>
<dbReference type="GeneID" id="20326556"/>
<dbReference type="RefSeq" id="XP_009178205.1">
    <property type="nucleotide sequence ID" value="XM_009179941.1"/>
</dbReference>
<dbReference type="AlphaFoldDB" id="A0A074YTI8"/>
<reference evidence="1 2" key="1">
    <citation type="submission" date="2013-11" db="EMBL/GenBank/DDBJ databases">
        <title>Opisthorchis viverrini - life in the bile duct.</title>
        <authorList>
            <person name="Young N.D."/>
            <person name="Nagarajan N."/>
            <person name="Lin S.J."/>
            <person name="Korhonen P.K."/>
            <person name="Jex A.R."/>
            <person name="Hall R.S."/>
            <person name="Safavi-Hemami H."/>
            <person name="Kaewkong W."/>
            <person name="Bertrand D."/>
            <person name="Gao S."/>
            <person name="Seet Q."/>
            <person name="Wongkham S."/>
            <person name="Teh B.T."/>
            <person name="Wongkham C."/>
            <person name="Intapan P.M."/>
            <person name="Maleewong W."/>
            <person name="Yang X."/>
            <person name="Hu M."/>
            <person name="Wang Z."/>
            <person name="Hofmann A."/>
            <person name="Sternberg P.W."/>
            <person name="Tan P."/>
            <person name="Wang J."/>
            <person name="Gasser R.B."/>
        </authorList>
    </citation>
    <scope>NUCLEOTIDE SEQUENCE [LARGE SCALE GENOMIC DNA]</scope>
</reference>
<keyword evidence="2" id="KW-1185">Reference proteome</keyword>
<dbReference type="Proteomes" id="UP000054324">
    <property type="component" value="Unassembled WGS sequence"/>
</dbReference>